<protein>
    <recommendedName>
        <fullName evidence="1">DUF1990 domain-containing protein</fullName>
    </recommendedName>
</protein>
<dbReference type="PANTHER" id="PTHR34202">
    <property type="entry name" value="UPF0548 PROTEIN"/>
    <property type="match status" value="1"/>
</dbReference>
<dbReference type="AlphaFoldDB" id="A0AB72VAW7"/>
<dbReference type="EMBL" id="AP009044">
    <property type="protein sequence ID" value="BAF54598.1"/>
    <property type="molecule type" value="Genomic_DNA"/>
</dbReference>
<name>A0AB72VAW7_CORGB</name>
<feature type="domain" description="DUF1990" evidence="1">
    <location>
        <begin position="34"/>
        <end position="167"/>
    </location>
</feature>
<dbReference type="PANTHER" id="PTHR34202:SF1">
    <property type="entry name" value="UPF0548 PROTEIN"/>
    <property type="match status" value="1"/>
</dbReference>
<evidence type="ECO:0000313" key="2">
    <source>
        <dbReference type="EMBL" id="BAF54598.1"/>
    </source>
</evidence>
<accession>A0AB72VAW7</accession>
<reference evidence="2" key="1">
    <citation type="journal article" date="2007" name="Microbiology">
        <title>Comparative analysis of the Corynebacterium glutamicum group and complete genome sequence of strain R.</title>
        <authorList>
            <person name="Yukawa H."/>
            <person name="Omumasaba C.A."/>
            <person name="Nonaka H."/>
            <person name="Kos P."/>
            <person name="Okai N."/>
            <person name="Suzuki N."/>
            <person name="Suda M."/>
            <person name="Tsuge Y."/>
            <person name="Watanabe J."/>
            <person name="Ikeda Y."/>
            <person name="Vertes A.A."/>
            <person name="Inui M."/>
        </authorList>
    </citation>
    <scope>NUCLEOTIDE SEQUENCE</scope>
    <source>
        <strain evidence="2">R</strain>
    </source>
</reference>
<dbReference type="Pfam" id="PF09348">
    <property type="entry name" value="DUF1990"/>
    <property type="match status" value="1"/>
</dbReference>
<dbReference type="PIRSF" id="PIRSF010260">
    <property type="entry name" value="UCP010260"/>
    <property type="match status" value="1"/>
</dbReference>
<dbReference type="Proteomes" id="UP000006698">
    <property type="component" value="Chromosome"/>
</dbReference>
<dbReference type="InterPro" id="IPR018960">
    <property type="entry name" value="DUF1990"/>
</dbReference>
<gene>
    <name evidence="2" type="ordered locus">cgR_1606</name>
</gene>
<sequence length="171" mass="19641">MDYGTLEKMKTSALSYPESLHGKSEDLLNSNFEVAKGWQITDRKLVLGYGEECFQNAVQQLFSWKAHQYAGITVTQTNTTVELKFWGIRSYCRILKSHQGLRRAVLIYGTLEKHVERGEEAFEIRMADNGQVTAHIVAFSKPAKWWAKLANPTVRWVQLRITDKYLEGLKS</sequence>
<proteinExistence type="predicted"/>
<dbReference type="InterPro" id="IPR014457">
    <property type="entry name" value="UCP010260"/>
</dbReference>
<evidence type="ECO:0000259" key="1">
    <source>
        <dbReference type="Pfam" id="PF09348"/>
    </source>
</evidence>
<dbReference type="KEGG" id="cgt:cgR_1606"/>
<organism evidence="2">
    <name type="scientific">Corynebacterium glutamicum (strain R)</name>
    <dbReference type="NCBI Taxonomy" id="340322"/>
    <lineage>
        <taxon>Bacteria</taxon>
        <taxon>Bacillati</taxon>
        <taxon>Actinomycetota</taxon>
        <taxon>Actinomycetes</taxon>
        <taxon>Mycobacteriales</taxon>
        <taxon>Corynebacteriaceae</taxon>
        <taxon>Corynebacterium</taxon>
    </lineage>
</organism>